<evidence type="ECO:0000313" key="1">
    <source>
        <dbReference type="EMBL" id="ELZ09247.1"/>
    </source>
</evidence>
<dbReference type="AlphaFoldDB" id="M0BFJ6"/>
<dbReference type="Proteomes" id="UP000011560">
    <property type="component" value="Unassembled WGS sequence"/>
</dbReference>
<dbReference type="InterPro" id="IPR010297">
    <property type="entry name" value="DUF900_hydrolase"/>
</dbReference>
<reference evidence="1 2" key="1">
    <citation type="journal article" date="2014" name="PLoS Genet.">
        <title>Phylogenetically driven sequencing of extremely halophilic archaea reveals strategies for static and dynamic osmo-response.</title>
        <authorList>
            <person name="Becker E.A."/>
            <person name="Seitzer P.M."/>
            <person name="Tritt A."/>
            <person name="Larsen D."/>
            <person name="Krusor M."/>
            <person name="Yao A.I."/>
            <person name="Wu D."/>
            <person name="Madern D."/>
            <person name="Eisen J.A."/>
            <person name="Darling A.E."/>
            <person name="Facciotti M.T."/>
        </authorList>
    </citation>
    <scope>NUCLEOTIDE SEQUENCE [LARGE SCALE GENOMIC DNA]</scope>
    <source>
        <strain evidence="1 2">JCM 14624</strain>
    </source>
</reference>
<dbReference type="OrthoDB" id="11236at2157"/>
<sequence length="238" mass="25743">MTDGDAPVVDLTEPAPTTPAEFWDGDTVCLFVHGWFGRTVSGGYAASFERAFDRRGVEVSVVPAQWDAHTINFWRARRRADAAGGRLADRLRAIRSRAPDATLVVLAHSLGARVVLEALVDLAGDIVVDTVSLLAPGVDADSVCDGGRYAAGIRESATRVLSYHSRTDRTVCWLYRLLSCNVGLGCRGVDCRDSPAGHPTIFESVDVTDVVSGHEAYVEPGENTQWADRLTADLWKGE</sequence>
<dbReference type="EMBL" id="AOIQ01000017">
    <property type="protein sequence ID" value="ELZ09247.1"/>
    <property type="molecule type" value="Genomic_DNA"/>
</dbReference>
<evidence type="ECO:0000313" key="2">
    <source>
        <dbReference type="Proteomes" id="UP000011560"/>
    </source>
</evidence>
<gene>
    <name evidence="1" type="ORF">C479_10515</name>
</gene>
<dbReference type="InterPro" id="IPR029058">
    <property type="entry name" value="AB_hydrolase_fold"/>
</dbReference>
<evidence type="ECO:0008006" key="3">
    <source>
        <dbReference type="Google" id="ProtNLM"/>
    </source>
</evidence>
<dbReference type="RefSeq" id="WP_007701974.1">
    <property type="nucleotide sequence ID" value="NZ_AOIQ01000017.1"/>
</dbReference>
<accession>M0BFJ6</accession>
<dbReference type="Gene3D" id="3.40.50.1820">
    <property type="entry name" value="alpha/beta hydrolase"/>
    <property type="match status" value="1"/>
</dbReference>
<proteinExistence type="predicted"/>
<dbReference type="Pfam" id="PF05990">
    <property type="entry name" value="DUF900"/>
    <property type="match status" value="1"/>
</dbReference>
<name>M0BFJ6_9EURY</name>
<dbReference type="SUPFAM" id="SSF53474">
    <property type="entry name" value="alpha/beta-Hydrolases"/>
    <property type="match status" value="1"/>
</dbReference>
<keyword evidence="2" id="KW-1185">Reference proteome</keyword>
<organism evidence="1 2">
    <name type="scientific">Halovivax asiaticus JCM 14624</name>
    <dbReference type="NCBI Taxonomy" id="1227490"/>
    <lineage>
        <taxon>Archaea</taxon>
        <taxon>Methanobacteriati</taxon>
        <taxon>Methanobacteriota</taxon>
        <taxon>Stenosarchaea group</taxon>
        <taxon>Halobacteria</taxon>
        <taxon>Halobacteriales</taxon>
        <taxon>Natrialbaceae</taxon>
        <taxon>Halovivax</taxon>
    </lineage>
</organism>
<protein>
    <recommendedName>
        <fullName evidence="3">Alpha/beta hydrolase</fullName>
    </recommendedName>
</protein>
<comment type="caution">
    <text evidence="1">The sequence shown here is derived from an EMBL/GenBank/DDBJ whole genome shotgun (WGS) entry which is preliminary data.</text>
</comment>
<dbReference type="STRING" id="1227490.C479_10515"/>